<organism evidence="2 3">
    <name type="scientific">Phytophthora infestans</name>
    <name type="common">Potato late blight agent</name>
    <name type="synonym">Botrytis infestans</name>
    <dbReference type="NCBI Taxonomy" id="4787"/>
    <lineage>
        <taxon>Eukaryota</taxon>
        <taxon>Sar</taxon>
        <taxon>Stramenopiles</taxon>
        <taxon>Oomycota</taxon>
        <taxon>Peronosporomycetes</taxon>
        <taxon>Peronosporales</taxon>
        <taxon>Peronosporaceae</taxon>
        <taxon>Phytophthora</taxon>
    </lineage>
</organism>
<evidence type="ECO:0000313" key="2">
    <source>
        <dbReference type="EMBL" id="KAF4135226.1"/>
    </source>
</evidence>
<dbReference type="EMBL" id="JAACNO010002193">
    <property type="protein sequence ID" value="KAF4135226.1"/>
    <property type="molecule type" value="Genomic_DNA"/>
</dbReference>
<protein>
    <recommendedName>
        <fullName evidence="4">SAP domain-containing protein</fullName>
    </recommendedName>
</protein>
<dbReference type="Proteomes" id="UP000704712">
    <property type="component" value="Unassembled WGS sequence"/>
</dbReference>
<gene>
    <name evidence="2" type="ORF">GN958_ATG15588</name>
</gene>
<evidence type="ECO:0000256" key="1">
    <source>
        <dbReference type="SAM" id="MobiDB-lite"/>
    </source>
</evidence>
<feature type="region of interest" description="Disordered" evidence="1">
    <location>
        <begin position="506"/>
        <end position="525"/>
    </location>
</feature>
<sequence length="619" mass="66585">MPGNGKSAKRTTGAQNGRPKRVKVMPASGTPPVDALRKPSSEFVGVVSTPLAFCGVDVAGGARSVGRDFCGPLSGGGGNDRDTGAVLRIGEAGKGWCGVVVDAAGHISGEDRAAGDGDHVAGTVTGHVAGVGLSVTRATGGDHVVDRHANGIDGDRVADECYVASGNCVAEGGFAGGGSFATSRDRAASEDSASGYCAPGARNVIDITDRGTQINGGNACYVAVSEPRSNYPQHNYTEDGDRAVVLLNAEERGVPKPGSNDSQPVSQGVTADRIGMQVRNWTVKNPGAVPTPTCEDYASWTVAQLRKECSERNLRVSRKLGKLALVEHLKRHDATRRAVQETVDDENLLDPSLRKTKHCCIRLLNVLFSDRFATRLASSDDAATRDQIDTGEVNQNTSFWKEVAKEFQTNTTDYNGLFTFNDPRYIGIDPSVIVQHDAPRLFDMWKKVNTKYIKAFSKFDVSGQNSNDFYEFCDGSLNAAYVKVCIKQKPELESYVKGGMHEEDEIDSMNLKRSSNGDRSSRKSAKWQHNILTTFDRIAEALIGNQSSTAASTKAVTPNTDEKDMLLGRIAKLHQVISQVKNSLRASVSNGETDVALTNSLGLYTKRLQQYESRLAELD</sequence>
<dbReference type="AlphaFoldDB" id="A0A8S9U2U1"/>
<accession>A0A8S9U2U1</accession>
<feature type="region of interest" description="Disordered" evidence="1">
    <location>
        <begin position="1"/>
        <end position="37"/>
    </location>
</feature>
<evidence type="ECO:0008006" key="4">
    <source>
        <dbReference type="Google" id="ProtNLM"/>
    </source>
</evidence>
<evidence type="ECO:0000313" key="3">
    <source>
        <dbReference type="Proteomes" id="UP000704712"/>
    </source>
</evidence>
<comment type="caution">
    <text evidence="2">The sequence shown here is derived from an EMBL/GenBank/DDBJ whole genome shotgun (WGS) entry which is preliminary data.</text>
</comment>
<reference evidence="2" key="1">
    <citation type="submission" date="2020-03" db="EMBL/GenBank/DDBJ databases">
        <title>Hybrid Assembly of Korean Phytophthora infestans isolates.</title>
        <authorList>
            <person name="Prokchorchik M."/>
            <person name="Lee Y."/>
            <person name="Seo J."/>
            <person name="Cho J.-H."/>
            <person name="Park Y.-E."/>
            <person name="Jang D.-C."/>
            <person name="Im J.-S."/>
            <person name="Choi J.-G."/>
            <person name="Park H.-J."/>
            <person name="Lee G.-B."/>
            <person name="Lee Y.-G."/>
            <person name="Hong S.-Y."/>
            <person name="Cho K."/>
            <person name="Sohn K.H."/>
        </authorList>
    </citation>
    <scope>NUCLEOTIDE SEQUENCE</scope>
    <source>
        <strain evidence="2">KR_2_A2</strain>
    </source>
</reference>
<dbReference type="InterPro" id="IPR036361">
    <property type="entry name" value="SAP_dom_sf"/>
</dbReference>
<dbReference type="Gene3D" id="1.10.720.30">
    <property type="entry name" value="SAP domain"/>
    <property type="match status" value="1"/>
</dbReference>
<proteinExistence type="predicted"/>
<name>A0A8S9U2U1_PHYIN</name>